<name>A0A4T1ZTZ5_9PSED</name>
<keyword evidence="1" id="KW-0812">Transmembrane</keyword>
<dbReference type="OrthoDB" id="9153185at2"/>
<evidence type="ECO:0000256" key="1">
    <source>
        <dbReference type="SAM" id="Phobius"/>
    </source>
</evidence>
<sequence length="189" mass="21585">MANETPKDFEALSQLYKLCIETRNFEISQLINRNSFFMIFQGVLLAGIIQSAGNIAIVSFVGCLCGLLVSLLQTGMACGAKYWQEYWETSTVLAEEEILKNVENDTERQAMYQLFSMSPEAMHEQVRKRLYERKSGFIVSHLILKKYSASKIPIYVGMVFSITWFFLLLATVEFGWCLQVPEFIVGFKG</sequence>
<keyword evidence="1" id="KW-0472">Membrane</keyword>
<dbReference type="RefSeq" id="WP_136666443.1">
    <property type="nucleotide sequence ID" value="NZ_RFLV01000009.1"/>
</dbReference>
<dbReference type="AlphaFoldDB" id="A0A4T1ZTZ5"/>
<keyword evidence="1" id="KW-1133">Transmembrane helix</keyword>
<gene>
    <name evidence="2" type="ORF">D8779_20370</name>
</gene>
<reference evidence="2 3" key="1">
    <citation type="submission" date="2018-10" db="EMBL/GenBank/DDBJ databases">
        <title>Pseudomonas leptonychotis sp. nov., isolated from Weddell seals in Antarctica.</title>
        <authorList>
            <person name="Novakova D."/>
            <person name="Svec P."/>
            <person name="Kralova S."/>
            <person name="Kristofova L."/>
            <person name="Zeman M."/>
            <person name="Pantucek R."/>
            <person name="Maslanova I."/>
            <person name="Sedlacek I."/>
        </authorList>
    </citation>
    <scope>NUCLEOTIDE SEQUENCE [LARGE SCALE GENOMIC DNA]</scope>
    <source>
        <strain evidence="2 3">CCM 8849</strain>
    </source>
</reference>
<feature type="transmembrane region" description="Helical" evidence="1">
    <location>
        <begin position="55"/>
        <end position="72"/>
    </location>
</feature>
<dbReference type="Proteomes" id="UP000307541">
    <property type="component" value="Unassembled WGS sequence"/>
</dbReference>
<organism evidence="2 3">
    <name type="scientific">Pseudomonas leptonychotis</name>
    <dbReference type="NCBI Taxonomy" id="2448482"/>
    <lineage>
        <taxon>Bacteria</taxon>
        <taxon>Pseudomonadati</taxon>
        <taxon>Pseudomonadota</taxon>
        <taxon>Gammaproteobacteria</taxon>
        <taxon>Pseudomonadales</taxon>
        <taxon>Pseudomonadaceae</taxon>
        <taxon>Pseudomonas</taxon>
    </lineage>
</organism>
<feature type="transmembrane region" description="Helical" evidence="1">
    <location>
        <begin position="152"/>
        <end position="172"/>
    </location>
</feature>
<proteinExistence type="predicted"/>
<protein>
    <submittedName>
        <fullName evidence="2">Uncharacterized protein</fullName>
    </submittedName>
</protein>
<comment type="caution">
    <text evidence="2">The sequence shown here is derived from an EMBL/GenBank/DDBJ whole genome shotgun (WGS) entry which is preliminary data.</text>
</comment>
<dbReference type="InterPro" id="IPR056918">
    <property type="entry name" value="8xMP"/>
</dbReference>
<evidence type="ECO:0000313" key="2">
    <source>
        <dbReference type="EMBL" id="TIH06231.1"/>
    </source>
</evidence>
<dbReference type="Pfam" id="PF24838">
    <property type="entry name" value="8xMP"/>
    <property type="match status" value="1"/>
</dbReference>
<evidence type="ECO:0000313" key="3">
    <source>
        <dbReference type="Proteomes" id="UP000307541"/>
    </source>
</evidence>
<keyword evidence="3" id="KW-1185">Reference proteome</keyword>
<accession>A0A4T1ZTZ5</accession>
<feature type="transmembrane region" description="Helical" evidence="1">
    <location>
        <begin position="30"/>
        <end position="49"/>
    </location>
</feature>
<dbReference type="EMBL" id="RFLV01000009">
    <property type="protein sequence ID" value="TIH06231.1"/>
    <property type="molecule type" value="Genomic_DNA"/>
</dbReference>